<organism evidence="3 4">
    <name type="scientific">Uruburuella suis</name>
    <dbReference type="NCBI Taxonomy" id="252130"/>
    <lineage>
        <taxon>Bacteria</taxon>
        <taxon>Pseudomonadati</taxon>
        <taxon>Pseudomonadota</taxon>
        <taxon>Betaproteobacteria</taxon>
        <taxon>Neisseriales</taxon>
        <taxon>Neisseriaceae</taxon>
        <taxon>Uruburuella</taxon>
    </lineage>
</organism>
<dbReference type="Pfam" id="PF13548">
    <property type="entry name" value="DUF4126"/>
    <property type="match status" value="1"/>
</dbReference>
<evidence type="ECO:0000313" key="3">
    <source>
        <dbReference type="EMBL" id="UOO79076.1"/>
    </source>
</evidence>
<proteinExistence type="predicted"/>
<gene>
    <name evidence="3" type="ORF">LVJ78_10315</name>
</gene>
<reference evidence="3" key="1">
    <citation type="submission" date="2021-12" db="EMBL/GenBank/DDBJ databases">
        <authorList>
            <person name="Veyrier F.J."/>
        </authorList>
    </citation>
    <scope>NUCLEOTIDE SEQUENCE</scope>
    <source>
        <strain evidence="3">1258/02</strain>
    </source>
</reference>
<accession>A0AAE9GY95</accession>
<sequence>MIQASADIFSTPMTFTTLLSIALGIGLAASAGFRVFLPLFALSLSAYFGLWPVNENWQWLASTPALIILGVATLAEIGAYLVPFIDNLLDTLAVPLAGIAGTAIMASTTADLSPAITWTLAIIAGGGAAAAIKGATATGRAASTVTTGGLANPVVSVAETGAAVFMTLLSLFIPFAAVLLALLLAFWAWRKYRAYQRNKHPVTTV</sequence>
<protein>
    <submittedName>
        <fullName evidence="3">DUF4126 domain-containing protein</fullName>
    </submittedName>
</protein>
<dbReference type="InterPro" id="IPR025196">
    <property type="entry name" value="DUF4126"/>
</dbReference>
<dbReference type="EMBL" id="CP091507">
    <property type="protein sequence ID" value="UOO79076.1"/>
    <property type="molecule type" value="Genomic_DNA"/>
</dbReference>
<dbReference type="AlphaFoldDB" id="A0AAE9GY95"/>
<dbReference type="KEGG" id="usu:LVJ78_10315"/>
<name>A0AAE9GY95_9NEIS</name>
<dbReference type="Proteomes" id="UP000829756">
    <property type="component" value="Chromosome"/>
</dbReference>
<keyword evidence="1" id="KW-1133">Transmembrane helix</keyword>
<feature type="domain" description="DUF4126" evidence="2">
    <location>
        <begin position="21"/>
        <end position="191"/>
    </location>
</feature>
<evidence type="ECO:0000259" key="2">
    <source>
        <dbReference type="Pfam" id="PF13548"/>
    </source>
</evidence>
<evidence type="ECO:0000313" key="4">
    <source>
        <dbReference type="Proteomes" id="UP000829756"/>
    </source>
</evidence>
<feature type="transmembrane region" description="Helical" evidence="1">
    <location>
        <begin position="65"/>
        <end position="85"/>
    </location>
</feature>
<keyword evidence="1" id="KW-0472">Membrane</keyword>
<reference evidence="3" key="2">
    <citation type="journal article" date="2022" name="Res Sq">
        <title>Evolution of multicellular longitudinally dividing oral cavity symbionts (Neisseriaceae).</title>
        <authorList>
            <person name="Nyongesa S."/>
            <person name="Weber P."/>
            <person name="Bernet E."/>
            <person name="Pullido F."/>
            <person name="Nieckarz M."/>
            <person name="Delaby M."/>
            <person name="Nieves C."/>
            <person name="Viehboeck T."/>
            <person name="Krause N."/>
            <person name="Rivera-Millot A."/>
            <person name="Nakamura A."/>
            <person name="Vischer N."/>
            <person name="VanNieuwenhze M."/>
            <person name="Brun Y."/>
            <person name="Cava F."/>
            <person name="Bulgheresi S."/>
            <person name="Veyrier F."/>
        </authorList>
    </citation>
    <scope>NUCLEOTIDE SEQUENCE</scope>
    <source>
        <strain evidence="3">1258/02</strain>
    </source>
</reference>
<feature type="transmembrane region" description="Helical" evidence="1">
    <location>
        <begin position="162"/>
        <end position="189"/>
    </location>
</feature>
<dbReference type="RefSeq" id="WP_243650322.1">
    <property type="nucleotide sequence ID" value="NZ_CBDUCQ010000005.1"/>
</dbReference>
<evidence type="ECO:0000256" key="1">
    <source>
        <dbReference type="SAM" id="Phobius"/>
    </source>
</evidence>
<keyword evidence="1" id="KW-0812">Transmembrane</keyword>